<reference evidence="1" key="1">
    <citation type="submission" date="2020-11" db="EMBL/GenBank/DDBJ databases">
        <authorList>
            <person name="Whitehead M."/>
        </authorList>
    </citation>
    <scope>NUCLEOTIDE SEQUENCE</scope>
    <source>
        <strain evidence="1">EGII</strain>
    </source>
</reference>
<evidence type="ECO:0000313" key="1">
    <source>
        <dbReference type="EMBL" id="CAD6994577.1"/>
    </source>
</evidence>
<sequence length="82" mass="9352">MASNFKLEPPVAATKNQSRKGEELKWFEKLIRNQDLPPLSIDSAHHDHVLGDGRKHVLAGFEVRGFTYDEEHVLSQLITEVE</sequence>
<dbReference type="Proteomes" id="UP000606786">
    <property type="component" value="Unassembled WGS sequence"/>
</dbReference>
<gene>
    <name evidence="1" type="ORF">CCAP1982_LOCUS3315</name>
</gene>
<protein>
    <submittedName>
        <fullName evidence="1">(Mediterranean fruit fly) hypothetical protein</fullName>
    </submittedName>
</protein>
<dbReference type="AlphaFoldDB" id="A0A811U9E3"/>
<organism evidence="1 2">
    <name type="scientific">Ceratitis capitata</name>
    <name type="common">Mediterranean fruit fly</name>
    <name type="synonym">Tephritis capitata</name>
    <dbReference type="NCBI Taxonomy" id="7213"/>
    <lineage>
        <taxon>Eukaryota</taxon>
        <taxon>Metazoa</taxon>
        <taxon>Ecdysozoa</taxon>
        <taxon>Arthropoda</taxon>
        <taxon>Hexapoda</taxon>
        <taxon>Insecta</taxon>
        <taxon>Pterygota</taxon>
        <taxon>Neoptera</taxon>
        <taxon>Endopterygota</taxon>
        <taxon>Diptera</taxon>
        <taxon>Brachycera</taxon>
        <taxon>Muscomorpha</taxon>
        <taxon>Tephritoidea</taxon>
        <taxon>Tephritidae</taxon>
        <taxon>Ceratitis</taxon>
        <taxon>Ceratitis</taxon>
    </lineage>
</organism>
<comment type="caution">
    <text evidence="1">The sequence shown here is derived from an EMBL/GenBank/DDBJ whole genome shotgun (WGS) entry which is preliminary data.</text>
</comment>
<dbReference type="EMBL" id="CAJHJT010000001">
    <property type="protein sequence ID" value="CAD6994577.1"/>
    <property type="molecule type" value="Genomic_DNA"/>
</dbReference>
<accession>A0A811U9E3</accession>
<keyword evidence="2" id="KW-1185">Reference proteome</keyword>
<name>A0A811U9E3_CERCA</name>
<evidence type="ECO:0000313" key="2">
    <source>
        <dbReference type="Proteomes" id="UP000606786"/>
    </source>
</evidence>
<proteinExistence type="predicted"/>